<name>A0A381Z6H5_9ZZZZ</name>
<sequence>MVLHFSYTIPQEEVLLEIRTYLENEGFIILEYAPEDGFLFTDYKLFEWGTGRRLLAVTVHVHDKVTITGMGKMDVPVTDLGPPDELLKIKSVDRLPYRIQKRTFLALIEPLDSLGYKQMKHWP</sequence>
<evidence type="ECO:0000313" key="1">
    <source>
        <dbReference type="EMBL" id="SVA84799.1"/>
    </source>
</evidence>
<accession>A0A381Z6H5</accession>
<dbReference type="EMBL" id="UINC01020122">
    <property type="protein sequence ID" value="SVA84799.1"/>
    <property type="molecule type" value="Genomic_DNA"/>
</dbReference>
<dbReference type="AlphaFoldDB" id="A0A381Z6H5"/>
<organism evidence="1">
    <name type="scientific">marine metagenome</name>
    <dbReference type="NCBI Taxonomy" id="408172"/>
    <lineage>
        <taxon>unclassified sequences</taxon>
        <taxon>metagenomes</taxon>
        <taxon>ecological metagenomes</taxon>
    </lineage>
</organism>
<proteinExistence type="predicted"/>
<protein>
    <submittedName>
        <fullName evidence="1">Uncharacterized protein</fullName>
    </submittedName>
</protein>
<reference evidence="1" key="1">
    <citation type="submission" date="2018-05" db="EMBL/GenBank/DDBJ databases">
        <authorList>
            <person name="Lanie J.A."/>
            <person name="Ng W.-L."/>
            <person name="Kazmierczak K.M."/>
            <person name="Andrzejewski T.M."/>
            <person name="Davidsen T.M."/>
            <person name="Wayne K.J."/>
            <person name="Tettelin H."/>
            <person name="Glass J.I."/>
            <person name="Rusch D."/>
            <person name="Podicherti R."/>
            <person name="Tsui H.-C.T."/>
            <person name="Winkler M.E."/>
        </authorList>
    </citation>
    <scope>NUCLEOTIDE SEQUENCE</scope>
</reference>
<gene>
    <name evidence="1" type="ORF">METZ01_LOCUS137653</name>
</gene>